<organism evidence="2 3">
    <name type="scientific">Xanthocytophaga flava</name>
    <dbReference type="NCBI Taxonomy" id="3048013"/>
    <lineage>
        <taxon>Bacteria</taxon>
        <taxon>Pseudomonadati</taxon>
        <taxon>Bacteroidota</taxon>
        <taxon>Cytophagia</taxon>
        <taxon>Cytophagales</taxon>
        <taxon>Rhodocytophagaceae</taxon>
        <taxon>Xanthocytophaga</taxon>
    </lineage>
</organism>
<protein>
    <submittedName>
        <fullName evidence="2">DUF6046 domain-containing protein</fullName>
    </submittedName>
</protein>
<accession>A0ABT7CN88</accession>
<evidence type="ECO:0000259" key="1">
    <source>
        <dbReference type="Pfam" id="PF19512"/>
    </source>
</evidence>
<proteinExistence type="predicted"/>
<sequence>MALYNIALEQGGGIAADKTGVKDFVTGFDKGAFPNLPFGTANIPNPFLETEKTLDKGVSISGKRIEERPVLLHVLKLDDLELPNVIVEVAGRKNIVSTKIAGKDDVVNEIMSFDSWALRIRGHVINESETADAEYGYYPYQKLKEQVRLFRKNQALKVESEFLLLFDIHYVILTDVNFPDMSGYANVFAYEFSAISDKPVQLVIKK</sequence>
<name>A0ABT7CN88_9BACT</name>
<keyword evidence="3" id="KW-1185">Reference proteome</keyword>
<comment type="caution">
    <text evidence="2">The sequence shown here is derived from an EMBL/GenBank/DDBJ whole genome shotgun (WGS) entry which is preliminary data.</text>
</comment>
<dbReference type="RefSeq" id="WP_313997066.1">
    <property type="nucleotide sequence ID" value="NZ_JASJOT010000008.1"/>
</dbReference>
<dbReference type="Pfam" id="PF19512">
    <property type="entry name" value="DUF6046"/>
    <property type="match status" value="1"/>
</dbReference>
<dbReference type="InterPro" id="IPR046109">
    <property type="entry name" value="DUF6046"/>
</dbReference>
<dbReference type="Proteomes" id="UP001228581">
    <property type="component" value="Unassembled WGS sequence"/>
</dbReference>
<feature type="domain" description="DUF6046" evidence="1">
    <location>
        <begin position="82"/>
        <end position="205"/>
    </location>
</feature>
<gene>
    <name evidence="2" type="ORF">QNI19_14515</name>
</gene>
<evidence type="ECO:0000313" key="3">
    <source>
        <dbReference type="Proteomes" id="UP001228581"/>
    </source>
</evidence>
<dbReference type="EMBL" id="JASJOT010000008">
    <property type="protein sequence ID" value="MDJ1494154.1"/>
    <property type="molecule type" value="Genomic_DNA"/>
</dbReference>
<reference evidence="2 3" key="1">
    <citation type="submission" date="2023-05" db="EMBL/GenBank/DDBJ databases">
        <authorList>
            <person name="Zhang X."/>
        </authorList>
    </citation>
    <scope>NUCLEOTIDE SEQUENCE [LARGE SCALE GENOMIC DNA]</scope>
    <source>
        <strain evidence="2 3">DM2B3-1</strain>
    </source>
</reference>
<evidence type="ECO:0000313" key="2">
    <source>
        <dbReference type="EMBL" id="MDJ1494154.1"/>
    </source>
</evidence>